<dbReference type="Proteomes" id="UP000256774">
    <property type="component" value="Unassembled WGS sequence"/>
</dbReference>
<dbReference type="RefSeq" id="WP_116208091.1">
    <property type="nucleotide sequence ID" value="NZ_QUNR01000002.1"/>
</dbReference>
<dbReference type="AlphaFoldDB" id="A0A3E0H6L8"/>
<organism evidence="1 2">
    <name type="scientific">Paraperlucidibaca baekdonensis</name>
    <dbReference type="NCBI Taxonomy" id="748120"/>
    <lineage>
        <taxon>Bacteria</taxon>
        <taxon>Pseudomonadati</taxon>
        <taxon>Pseudomonadota</taxon>
        <taxon>Gammaproteobacteria</taxon>
        <taxon>Moraxellales</taxon>
        <taxon>Moraxellaceae</taxon>
        <taxon>Paraperlucidibaca</taxon>
    </lineage>
</organism>
<dbReference type="EMBL" id="QUNR01000002">
    <property type="protein sequence ID" value="REH39089.1"/>
    <property type="molecule type" value="Genomic_DNA"/>
</dbReference>
<proteinExistence type="predicted"/>
<gene>
    <name evidence="1" type="ORF">DFR26_1268</name>
</gene>
<reference evidence="1 2" key="1">
    <citation type="submission" date="2018-08" db="EMBL/GenBank/DDBJ databases">
        <title>Genomic Encyclopedia of Type Strains, Phase IV (KMG-IV): sequencing the most valuable type-strain genomes for metagenomic binning, comparative biology and taxonomic classification.</title>
        <authorList>
            <person name="Goeker M."/>
        </authorList>
    </citation>
    <scope>NUCLEOTIDE SEQUENCE [LARGE SCALE GENOMIC DNA]</scope>
    <source>
        <strain evidence="1 2">DSM 26022</strain>
    </source>
</reference>
<evidence type="ECO:0000313" key="2">
    <source>
        <dbReference type="Proteomes" id="UP000256774"/>
    </source>
</evidence>
<accession>A0A3E0H6L8</accession>
<dbReference type="OrthoDB" id="5402285at2"/>
<sequence>MQDLTFLTTEELAKKIRYSARYIRRHLVDYKLHEGVHYTRPFGGKKMLFIWERIQEEMNVDQMSIPLASGGICHG</sequence>
<evidence type="ECO:0008006" key="3">
    <source>
        <dbReference type="Google" id="ProtNLM"/>
    </source>
</evidence>
<comment type="caution">
    <text evidence="1">The sequence shown here is derived from an EMBL/GenBank/DDBJ whole genome shotgun (WGS) entry which is preliminary data.</text>
</comment>
<name>A0A3E0H6L8_9GAMM</name>
<evidence type="ECO:0000313" key="1">
    <source>
        <dbReference type="EMBL" id="REH39089.1"/>
    </source>
</evidence>
<protein>
    <recommendedName>
        <fullName evidence="3">Helix-turn-helix protein</fullName>
    </recommendedName>
</protein>
<keyword evidence="2" id="KW-1185">Reference proteome</keyword>